<keyword evidence="9" id="KW-1185">Reference proteome</keyword>
<protein>
    <recommendedName>
        <fullName evidence="5">Ribosome maturation factor RimM</fullName>
    </recommendedName>
</protein>
<feature type="domain" description="Ribosome maturation factor RimM PRC barrel" evidence="7">
    <location>
        <begin position="101"/>
        <end position="166"/>
    </location>
</feature>
<comment type="function">
    <text evidence="5">An accessory protein needed during the final step in the assembly of 30S ribosomal subunit, possibly for assembly of the head region. Essential for efficient processing of 16S rRNA. May be needed both before and after RbfA during the maturation of 16S rRNA. It has affinity for free ribosomal 30S subunits but not for 70S ribosomes.</text>
</comment>
<gene>
    <name evidence="5" type="primary">rimM</name>
    <name evidence="8" type="ordered locus">Mahau_1059</name>
</gene>
<dbReference type="Gene3D" id="2.30.30.240">
    <property type="entry name" value="PRC-barrel domain"/>
    <property type="match status" value="1"/>
</dbReference>
<dbReference type="RefSeq" id="WP_013780687.1">
    <property type="nucleotide sequence ID" value="NC_015520.1"/>
</dbReference>
<dbReference type="InterPro" id="IPR036976">
    <property type="entry name" value="RimM_N_sf"/>
</dbReference>
<feature type="domain" description="RimM N-terminal" evidence="6">
    <location>
        <begin position="7"/>
        <end position="87"/>
    </location>
</feature>
<dbReference type="Gene3D" id="2.40.30.60">
    <property type="entry name" value="RimM"/>
    <property type="match status" value="1"/>
</dbReference>
<dbReference type="InterPro" id="IPR009000">
    <property type="entry name" value="Transl_B-barrel_sf"/>
</dbReference>
<dbReference type="InterPro" id="IPR011033">
    <property type="entry name" value="PRC_barrel-like_sf"/>
</dbReference>
<evidence type="ECO:0000313" key="9">
    <source>
        <dbReference type="Proteomes" id="UP000008457"/>
    </source>
</evidence>
<comment type="similarity">
    <text evidence="5">Belongs to the RimM family.</text>
</comment>
<evidence type="ECO:0000256" key="4">
    <source>
        <dbReference type="ARBA" id="ARBA00023186"/>
    </source>
</evidence>
<dbReference type="Pfam" id="PF01782">
    <property type="entry name" value="RimM"/>
    <property type="match status" value="1"/>
</dbReference>
<comment type="subcellular location">
    <subcellularLocation>
        <location evidence="5">Cytoplasm</location>
    </subcellularLocation>
</comment>
<dbReference type="SUPFAM" id="SSF50346">
    <property type="entry name" value="PRC-barrel domain"/>
    <property type="match status" value="1"/>
</dbReference>
<dbReference type="NCBIfam" id="TIGR02273">
    <property type="entry name" value="16S_RimM"/>
    <property type="match status" value="1"/>
</dbReference>
<comment type="domain">
    <text evidence="5">The PRC barrel domain binds ribosomal protein uS19.</text>
</comment>
<comment type="subunit">
    <text evidence="5">Binds ribosomal protein uS19.</text>
</comment>
<dbReference type="Proteomes" id="UP000008457">
    <property type="component" value="Chromosome"/>
</dbReference>
<dbReference type="KEGG" id="mas:Mahau_1059"/>
<dbReference type="PANTHER" id="PTHR33692">
    <property type="entry name" value="RIBOSOME MATURATION FACTOR RIMM"/>
    <property type="match status" value="1"/>
</dbReference>
<dbReference type="InterPro" id="IPR002676">
    <property type="entry name" value="RimM_N"/>
</dbReference>
<evidence type="ECO:0000256" key="1">
    <source>
        <dbReference type="ARBA" id="ARBA00022490"/>
    </source>
</evidence>
<dbReference type="GO" id="GO:0043022">
    <property type="term" value="F:ribosome binding"/>
    <property type="evidence" value="ECO:0007669"/>
    <property type="project" value="InterPro"/>
</dbReference>
<reference evidence="8 9" key="2">
    <citation type="journal article" date="2011" name="Stand. Genomic Sci.">
        <title>Complete genome sequence of Mahella australiensis type strain (50-1 BON).</title>
        <authorList>
            <person name="Sikorski J."/>
            <person name="Teshima H."/>
            <person name="Nolan M."/>
            <person name="Lucas S."/>
            <person name="Hammon N."/>
            <person name="Deshpande S."/>
            <person name="Cheng J.F."/>
            <person name="Pitluck S."/>
            <person name="Liolios K."/>
            <person name="Pagani I."/>
            <person name="Ivanova N."/>
            <person name="Huntemann M."/>
            <person name="Mavromatis K."/>
            <person name="Ovchinikova G."/>
            <person name="Pati A."/>
            <person name="Tapia R."/>
            <person name="Han C."/>
            <person name="Goodwin L."/>
            <person name="Chen A."/>
            <person name="Palaniappan K."/>
            <person name="Land M."/>
            <person name="Hauser L."/>
            <person name="Ngatchou-Djao O.D."/>
            <person name="Rohde M."/>
            <person name="Pukall R."/>
            <person name="Spring S."/>
            <person name="Abt B."/>
            <person name="Goker M."/>
            <person name="Detter J.C."/>
            <person name="Woyke T."/>
            <person name="Bristow J."/>
            <person name="Markowitz V."/>
            <person name="Hugenholtz P."/>
            <person name="Eisen J.A."/>
            <person name="Kyrpides N.C."/>
            <person name="Klenk H.P."/>
            <person name="Lapidus A."/>
        </authorList>
    </citation>
    <scope>NUCLEOTIDE SEQUENCE [LARGE SCALE GENOMIC DNA]</scope>
    <source>
        <strain evidence="9">DSM 15567 / CIP 107919 / 50-1 BON</strain>
    </source>
</reference>
<dbReference type="HAMAP" id="MF_00014">
    <property type="entry name" value="Ribosome_mat_RimM"/>
    <property type="match status" value="1"/>
</dbReference>
<dbReference type="EMBL" id="CP002360">
    <property type="protein sequence ID" value="AEE96257.1"/>
    <property type="molecule type" value="Genomic_DNA"/>
</dbReference>
<dbReference type="AlphaFoldDB" id="F4A2S7"/>
<dbReference type="HOGENOM" id="CLU_077636_3_2_9"/>
<evidence type="ECO:0000259" key="7">
    <source>
        <dbReference type="Pfam" id="PF24986"/>
    </source>
</evidence>
<evidence type="ECO:0000313" key="8">
    <source>
        <dbReference type="EMBL" id="AEE96257.1"/>
    </source>
</evidence>
<organism evidence="8 9">
    <name type="scientific">Mahella australiensis (strain DSM 15567 / CIP 107919 / 50-1 BON)</name>
    <dbReference type="NCBI Taxonomy" id="697281"/>
    <lineage>
        <taxon>Bacteria</taxon>
        <taxon>Bacillati</taxon>
        <taxon>Bacillota</taxon>
        <taxon>Clostridia</taxon>
        <taxon>Thermoanaerobacterales</taxon>
        <taxon>Thermoanaerobacterales Family IV. Incertae Sedis</taxon>
        <taxon>Mahella</taxon>
    </lineage>
</organism>
<dbReference type="eggNOG" id="COG0806">
    <property type="taxonomic scope" value="Bacteria"/>
</dbReference>
<dbReference type="GO" id="GO:0005737">
    <property type="term" value="C:cytoplasm"/>
    <property type="evidence" value="ECO:0007669"/>
    <property type="project" value="UniProtKB-SubCell"/>
</dbReference>
<dbReference type="SUPFAM" id="SSF50447">
    <property type="entry name" value="Translation proteins"/>
    <property type="match status" value="1"/>
</dbReference>
<dbReference type="OrthoDB" id="9810331at2"/>
<dbReference type="GO" id="GO:0005840">
    <property type="term" value="C:ribosome"/>
    <property type="evidence" value="ECO:0007669"/>
    <property type="project" value="InterPro"/>
</dbReference>
<evidence type="ECO:0000256" key="5">
    <source>
        <dbReference type="HAMAP-Rule" id="MF_00014"/>
    </source>
</evidence>
<keyword evidence="1 5" id="KW-0963">Cytoplasm</keyword>
<dbReference type="GO" id="GO:0006364">
    <property type="term" value="P:rRNA processing"/>
    <property type="evidence" value="ECO:0007669"/>
    <property type="project" value="UniProtKB-UniRule"/>
</dbReference>
<dbReference type="STRING" id="697281.Mahau_1059"/>
<reference evidence="9" key="1">
    <citation type="submission" date="2010-11" db="EMBL/GenBank/DDBJ databases">
        <title>The complete genome of Mahella australiensis DSM 15567.</title>
        <authorList>
            <consortium name="US DOE Joint Genome Institute (JGI-PGF)"/>
            <person name="Lucas S."/>
            <person name="Copeland A."/>
            <person name="Lapidus A."/>
            <person name="Bruce D."/>
            <person name="Goodwin L."/>
            <person name="Pitluck S."/>
            <person name="Kyrpides N."/>
            <person name="Mavromatis K."/>
            <person name="Pagani I."/>
            <person name="Ivanova N."/>
            <person name="Teshima H."/>
            <person name="Brettin T."/>
            <person name="Detter J.C."/>
            <person name="Han C."/>
            <person name="Tapia R."/>
            <person name="Land M."/>
            <person name="Hauser L."/>
            <person name="Markowitz V."/>
            <person name="Cheng J.-F."/>
            <person name="Hugenholtz P."/>
            <person name="Woyke T."/>
            <person name="Wu D."/>
            <person name="Spring S."/>
            <person name="Pukall R."/>
            <person name="Steenblock K."/>
            <person name="Schneider S."/>
            <person name="Klenk H.-P."/>
            <person name="Eisen J.A."/>
        </authorList>
    </citation>
    <scope>NUCLEOTIDE SEQUENCE [LARGE SCALE GENOMIC DNA]</scope>
    <source>
        <strain evidence="9">DSM 15567 / CIP 107919 / 50-1 BON</strain>
    </source>
</reference>
<evidence type="ECO:0000256" key="2">
    <source>
        <dbReference type="ARBA" id="ARBA00022517"/>
    </source>
</evidence>
<sequence>MQEYLIIGRILKPHGVSGEMKIQPLTDDIRRFDDLKCAYIKDKDDMFPHRVERVKYGNDVVYIKLEGIDDMNAARELVNKHLWVDRQHAAPLPEGSYYVGDIIGCRVYTVDGVYLGEVKEVLPTGSNDVYDVVDGQKQVLIPAIKDVIKTIDIEGERIVIEPMEGLLD</sequence>
<dbReference type="PANTHER" id="PTHR33692:SF1">
    <property type="entry name" value="RIBOSOME MATURATION FACTOR RIMM"/>
    <property type="match status" value="1"/>
</dbReference>
<evidence type="ECO:0000259" key="6">
    <source>
        <dbReference type="Pfam" id="PF01782"/>
    </source>
</evidence>
<dbReference type="InterPro" id="IPR056792">
    <property type="entry name" value="PRC_RimM"/>
</dbReference>
<accession>F4A2S7</accession>
<dbReference type="InterPro" id="IPR011961">
    <property type="entry name" value="RimM"/>
</dbReference>
<dbReference type="Pfam" id="PF24986">
    <property type="entry name" value="PRC_RimM"/>
    <property type="match status" value="1"/>
</dbReference>
<keyword evidence="2 5" id="KW-0690">Ribosome biogenesis</keyword>
<proteinExistence type="inferred from homology"/>
<keyword evidence="3 5" id="KW-0698">rRNA processing</keyword>
<name>F4A2S7_MAHA5</name>
<dbReference type="GO" id="GO:0042274">
    <property type="term" value="P:ribosomal small subunit biogenesis"/>
    <property type="evidence" value="ECO:0007669"/>
    <property type="project" value="UniProtKB-UniRule"/>
</dbReference>
<evidence type="ECO:0000256" key="3">
    <source>
        <dbReference type="ARBA" id="ARBA00022552"/>
    </source>
</evidence>
<keyword evidence="4 5" id="KW-0143">Chaperone</keyword>